<dbReference type="PANTHER" id="PTHR47357">
    <property type="entry name" value="COP1-INTERACTIVE PROTEIN 1"/>
    <property type="match status" value="1"/>
</dbReference>
<dbReference type="OrthoDB" id="5367584at2759"/>
<keyword evidence="4" id="KW-1185">Reference proteome</keyword>
<dbReference type="Pfam" id="PF12709">
    <property type="entry name" value="Fungal_TACC"/>
    <property type="match status" value="1"/>
</dbReference>
<feature type="compositionally biased region" description="Basic and acidic residues" evidence="2">
    <location>
        <begin position="17"/>
        <end position="30"/>
    </location>
</feature>
<evidence type="ECO:0000256" key="2">
    <source>
        <dbReference type="SAM" id="MobiDB-lite"/>
    </source>
</evidence>
<sequence length="766" mass="86973">MVDPTENTSNRGNTALKRIEHGLTYKHEIRNPSFRRRSLSPQKSRPLAASPGRVPLTCIKKPSNTKLDPVVLGKHDLTKALSTAEKENDDAKIGADKLEVVDVDSDVADVQSSPVGSHQNRMTSKRHLDTPLAISGAKKVHLGETSFQTPLREQSKRRVTPHREHHSRLVDDSEIDLHNPPAENPVLDLENSPLANVSHGQLLEDKIDGETEVINGLRRQGTHIHDISAIAANSSMDHNNDSGESDGEQDEKMSPVKLSQKISALDVFNAMIDQEEEIDDFELVAGDDLDDKPLFTQSQLDSIKLALQSTVDSLSNEVKEKNEKLSTIETALTSVSSQLESETEIKKRVLNEKAQLVAELESCKQSMRASNTRYNMMESRFKFHESKLEKVKTVYNQLMNTAKNLESSLEEKSSRIQELESLINSLKEDKVLLSNEKIELSSSLELKQNEIEELNNEKLSLENQLKEVVTSTANSSKKTDELVKELELKSSEALELREKLNEQSLKMENLELDLSQANEKLTVYQEELKSGVDKVISLENELNGLRSEIDALKERETALIDENTSLKEVMNHRRDEIKRLKTEKEELGRQITYTSEGNSEELEKVRNELISLQSSTEARITEMSANLESKNEKLVEAKTEVSGLKQRVSTLENQLEEANTKIRDHSTSLEQQLEKLAQDLYLQYSAKHEQKVAILKKGYEMKWLNKFKKLNKENEQLRSELESFKRRLEVENNEKKQLVKLWEEYVSLESNDKVNALPDFIKKGDE</sequence>
<feature type="coiled-coil region" evidence="1">
    <location>
        <begin position="304"/>
        <end position="590"/>
    </location>
</feature>
<evidence type="ECO:0000256" key="1">
    <source>
        <dbReference type="SAM" id="Coils"/>
    </source>
</evidence>
<name>A0A9P8P1E2_9ASCO</name>
<accession>A0A9P8P1E2</accession>
<evidence type="ECO:0000313" key="4">
    <source>
        <dbReference type="Proteomes" id="UP000769157"/>
    </source>
</evidence>
<comment type="caution">
    <text evidence="3">The sequence shown here is derived from an EMBL/GenBank/DDBJ whole genome shotgun (WGS) entry which is preliminary data.</text>
</comment>
<dbReference type="RefSeq" id="XP_046059732.1">
    <property type="nucleotide sequence ID" value="XM_046206469.1"/>
</dbReference>
<protein>
    <recommendedName>
        <fullName evidence="5">Autophagy-related protein 23</fullName>
    </recommendedName>
</protein>
<proteinExistence type="predicted"/>
<dbReference type="Proteomes" id="UP000769157">
    <property type="component" value="Unassembled WGS sequence"/>
</dbReference>
<organism evidence="3 4">
    <name type="scientific">Ogataea philodendri</name>
    <dbReference type="NCBI Taxonomy" id="1378263"/>
    <lineage>
        <taxon>Eukaryota</taxon>
        <taxon>Fungi</taxon>
        <taxon>Dikarya</taxon>
        <taxon>Ascomycota</taxon>
        <taxon>Saccharomycotina</taxon>
        <taxon>Pichiomycetes</taxon>
        <taxon>Pichiales</taxon>
        <taxon>Pichiaceae</taxon>
        <taxon>Ogataea</taxon>
    </lineage>
</organism>
<feature type="compositionally biased region" description="Basic residues" evidence="2">
    <location>
        <begin position="155"/>
        <end position="166"/>
    </location>
</feature>
<dbReference type="Gene3D" id="1.10.287.1490">
    <property type="match status" value="1"/>
</dbReference>
<feature type="region of interest" description="Disordered" evidence="2">
    <location>
        <begin position="148"/>
        <end position="168"/>
    </location>
</feature>
<dbReference type="AlphaFoldDB" id="A0A9P8P1E2"/>
<reference evidence="3" key="1">
    <citation type="journal article" date="2021" name="Open Biol.">
        <title>Shared evolutionary footprints suggest mitochondrial oxidative damage underlies multiple complex I losses in fungi.</title>
        <authorList>
            <person name="Schikora-Tamarit M.A."/>
            <person name="Marcet-Houben M."/>
            <person name="Nosek J."/>
            <person name="Gabaldon T."/>
        </authorList>
    </citation>
    <scope>NUCLEOTIDE SEQUENCE</scope>
    <source>
        <strain evidence="3">CBS6075</strain>
    </source>
</reference>
<dbReference type="GO" id="GO:0005200">
    <property type="term" value="F:structural constituent of cytoskeleton"/>
    <property type="evidence" value="ECO:0007669"/>
    <property type="project" value="TreeGrafter"/>
</dbReference>
<evidence type="ECO:0000313" key="3">
    <source>
        <dbReference type="EMBL" id="KAH3663309.1"/>
    </source>
</evidence>
<feature type="region of interest" description="Disordered" evidence="2">
    <location>
        <begin position="231"/>
        <end position="256"/>
    </location>
</feature>
<dbReference type="GO" id="GO:0005856">
    <property type="term" value="C:cytoskeleton"/>
    <property type="evidence" value="ECO:0007669"/>
    <property type="project" value="TreeGrafter"/>
</dbReference>
<feature type="coiled-coil region" evidence="1">
    <location>
        <begin position="700"/>
        <end position="741"/>
    </location>
</feature>
<dbReference type="PANTHER" id="PTHR47357:SF1">
    <property type="entry name" value="SPINDLE POLE BODY COMPONENT 110"/>
    <property type="match status" value="1"/>
</dbReference>
<feature type="coiled-coil region" evidence="1">
    <location>
        <begin position="620"/>
        <end position="675"/>
    </location>
</feature>
<feature type="compositionally biased region" description="Polar residues" evidence="2">
    <location>
        <begin position="1"/>
        <end position="13"/>
    </location>
</feature>
<dbReference type="InterPro" id="IPR024312">
    <property type="entry name" value="TACC_fungi"/>
</dbReference>
<gene>
    <name evidence="3" type="ORF">OGAPHI_005299</name>
</gene>
<dbReference type="GeneID" id="70237263"/>
<reference evidence="3" key="2">
    <citation type="submission" date="2021-01" db="EMBL/GenBank/DDBJ databases">
        <authorList>
            <person name="Schikora-Tamarit M.A."/>
        </authorList>
    </citation>
    <scope>NUCLEOTIDE SEQUENCE</scope>
    <source>
        <strain evidence="3">CBS6075</strain>
    </source>
</reference>
<keyword evidence="1" id="KW-0175">Coiled coil</keyword>
<feature type="region of interest" description="Disordered" evidence="2">
    <location>
        <begin position="1"/>
        <end position="56"/>
    </location>
</feature>
<dbReference type="EMBL" id="JAEUBE010000375">
    <property type="protein sequence ID" value="KAH3663309.1"/>
    <property type="molecule type" value="Genomic_DNA"/>
</dbReference>
<evidence type="ECO:0008006" key="5">
    <source>
        <dbReference type="Google" id="ProtNLM"/>
    </source>
</evidence>